<dbReference type="PhylomeDB" id="B4JLR9"/>
<evidence type="ECO:0000313" key="3">
    <source>
        <dbReference type="Proteomes" id="UP000001070"/>
    </source>
</evidence>
<dbReference type="KEGG" id="dgr:6566094"/>
<evidence type="ECO:0000256" key="1">
    <source>
        <dbReference type="ARBA" id="ARBA00022942"/>
    </source>
</evidence>
<dbReference type="Pfam" id="PF00227">
    <property type="entry name" value="Proteasome"/>
    <property type="match status" value="1"/>
</dbReference>
<accession>B4JLR9</accession>
<dbReference type="Proteomes" id="UP000001070">
    <property type="component" value="Unassembled WGS sequence"/>
</dbReference>
<dbReference type="InterPro" id="IPR029055">
    <property type="entry name" value="Ntn_hydrolases_N"/>
</dbReference>
<protein>
    <submittedName>
        <fullName evidence="2">GH24506</fullName>
    </submittedName>
</protein>
<dbReference type="PANTHER" id="PTHR11599">
    <property type="entry name" value="PROTEASOME SUBUNIT ALPHA/BETA"/>
    <property type="match status" value="1"/>
</dbReference>
<dbReference type="OrthoDB" id="5835702at2759"/>
<reference evidence="2 3" key="1">
    <citation type="journal article" date="2007" name="Nature">
        <title>Evolution of genes and genomes on the Drosophila phylogeny.</title>
        <authorList>
            <consortium name="Drosophila 12 Genomes Consortium"/>
            <person name="Clark A.G."/>
            <person name="Eisen M.B."/>
            <person name="Smith D.R."/>
            <person name="Bergman C.M."/>
            <person name="Oliver B."/>
            <person name="Markow T.A."/>
            <person name="Kaufman T.C."/>
            <person name="Kellis M."/>
            <person name="Gelbart W."/>
            <person name="Iyer V.N."/>
            <person name="Pollard D.A."/>
            <person name="Sackton T.B."/>
            <person name="Larracuente A.M."/>
            <person name="Singh N.D."/>
            <person name="Abad J.P."/>
            <person name="Abt D.N."/>
            <person name="Adryan B."/>
            <person name="Aguade M."/>
            <person name="Akashi H."/>
            <person name="Anderson W.W."/>
            <person name="Aquadro C.F."/>
            <person name="Ardell D.H."/>
            <person name="Arguello R."/>
            <person name="Artieri C.G."/>
            <person name="Barbash D.A."/>
            <person name="Barker D."/>
            <person name="Barsanti P."/>
            <person name="Batterham P."/>
            <person name="Batzoglou S."/>
            <person name="Begun D."/>
            <person name="Bhutkar A."/>
            <person name="Blanco E."/>
            <person name="Bosak S.A."/>
            <person name="Bradley R.K."/>
            <person name="Brand A.D."/>
            <person name="Brent M.R."/>
            <person name="Brooks A.N."/>
            <person name="Brown R.H."/>
            <person name="Butlin R.K."/>
            <person name="Caggese C."/>
            <person name="Calvi B.R."/>
            <person name="Bernardo de Carvalho A."/>
            <person name="Caspi A."/>
            <person name="Castrezana S."/>
            <person name="Celniker S.E."/>
            <person name="Chang J.L."/>
            <person name="Chapple C."/>
            <person name="Chatterji S."/>
            <person name="Chinwalla A."/>
            <person name="Civetta A."/>
            <person name="Clifton S.W."/>
            <person name="Comeron J.M."/>
            <person name="Costello J.C."/>
            <person name="Coyne J.A."/>
            <person name="Daub J."/>
            <person name="David R.G."/>
            <person name="Delcher A.L."/>
            <person name="Delehaunty K."/>
            <person name="Do C.B."/>
            <person name="Ebling H."/>
            <person name="Edwards K."/>
            <person name="Eickbush T."/>
            <person name="Evans J.D."/>
            <person name="Filipski A."/>
            <person name="Findeiss S."/>
            <person name="Freyhult E."/>
            <person name="Fulton L."/>
            <person name="Fulton R."/>
            <person name="Garcia A.C."/>
            <person name="Gardiner A."/>
            <person name="Garfield D.A."/>
            <person name="Garvin B.E."/>
            <person name="Gibson G."/>
            <person name="Gilbert D."/>
            <person name="Gnerre S."/>
            <person name="Godfrey J."/>
            <person name="Good R."/>
            <person name="Gotea V."/>
            <person name="Gravely B."/>
            <person name="Greenberg A.J."/>
            <person name="Griffiths-Jones S."/>
            <person name="Gross S."/>
            <person name="Guigo R."/>
            <person name="Gustafson E.A."/>
            <person name="Haerty W."/>
            <person name="Hahn M.W."/>
            <person name="Halligan D.L."/>
            <person name="Halpern A.L."/>
            <person name="Halter G.M."/>
            <person name="Han M.V."/>
            <person name="Heger A."/>
            <person name="Hillier L."/>
            <person name="Hinrichs A.S."/>
            <person name="Holmes I."/>
            <person name="Hoskins R.A."/>
            <person name="Hubisz M.J."/>
            <person name="Hultmark D."/>
            <person name="Huntley M.A."/>
            <person name="Jaffe D.B."/>
            <person name="Jagadeeshan S."/>
            <person name="Jeck W.R."/>
            <person name="Johnson J."/>
            <person name="Jones C.D."/>
            <person name="Jordan W.C."/>
            <person name="Karpen G.H."/>
            <person name="Kataoka E."/>
            <person name="Keightley P.D."/>
            <person name="Kheradpour P."/>
            <person name="Kirkness E.F."/>
            <person name="Koerich L.B."/>
            <person name="Kristiansen K."/>
            <person name="Kudrna D."/>
            <person name="Kulathinal R.J."/>
            <person name="Kumar S."/>
            <person name="Kwok R."/>
            <person name="Lander E."/>
            <person name="Langley C.H."/>
            <person name="Lapoint R."/>
            <person name="Lazzaro B.P."/>
            <person name="Lee S.J."/>
            <person name="Levesque L."/>
            <person name="Li R."/>
            <person name="Lin C.F."/>
            <person name="Lin M.F."/>
            <person name="Lindblad-Toh K."/>
            <person name="Llopart A."/>
            <person name="Long M."/>
            <person name="Low L."/>
            <person name="Lozovsky E."/>
            <person name="Lu J."/>
            <person name="Luo M."/>
            <person name="Machado C.A."/>
            <person name="Makalowski W."/>
            <person name="Marzo M."/>
            <person name="Matsuda M."/>
            <person name="Matzkin L."/>
            <person name="McAllister B."/>
            <person name="McBride C.S."/>
            <person name="McKernan B."/>
            <person name="McKernan K."/>
            <person name="Mendez-Lago M."/>
            <person name="Minx P."/>
            <person name="Mollenhauer M.U."/>
            <person name="Montooth K."/>
            <person name="Mount S.M."/>
            <person name="Mu X."/>
            <person name="Myers E."/>
            <person name="Negre B."/>
            <person name="Newfeld S."/>
            <person name="Nielsen R."/>
            <person name="Noor M.A."/>
            <person name="O'Grady P."/>
            <person name="Pachter L."/>
            <person name="Papaceit M."/>
            <person name="Parisi M.J."/>
            <person name="Parisi M."/>
            <person name="Parts L."/>
            <person name="Pedersen J.S."/>
            <person name="Pesole G."/>
            <person name="Phillippy A.M."/>
            <person name="Ponting C.P."/>
            <person name="Pop M."/>
            <person name="Porcelli D."/>
            <person name="Powell J.R."/>
            <person name="Prohaska S."/>
            <person name="Pruitt K."/>
            <person name="Puig M."/>
            <person name="Quesneville H."/>
            <person name="Ram K.R."/>
            <person name="Rand D."/>
            <person name="Rasmussen M.D."/>
            <person name="Reed L.K."/>
            <person name="Reenan R."/>
            <person name="Reily A."/>
            <person name="Remington K.A."/>
            <person name="Rieger T.T."/>
            <person name="Ritchie M.G."/>
            <person name="Robin C."/>
            <person name="Rogers Y.H."/>
            <person name="Rohde C."/>
            <person name="Rozas J."/>
            <person name="Rubenfield M.J."/>
            <person name="Ruiz A."/>
            <person name="Russo S."/>
            <person name="Salzberg S.L."/>
            <person name="Sanchez-Gracia A."/>
            <person name="Saranga D.J."/>
            <person name="Sato H."/>
            <person name="Schaeffer S.W."/>
            <person name="Schatz M.C."/>
            <person name="Schlenke T."/>
            <person name="Schwartz R."/>
            <person name="Segarra C."/>
            <person name="Singh R.S."/>
            <person name="Sirot L."/>
            <person name="Sirota M."/>
            <person name="Sisneros N.B."/>
            <person name="Smith C.D."/>
            <person name="Smith T.F."/>
            <person name="Spieth J."/>
            <person name="Stage D.E."/>
            <person name="Stark A."/>
            <person name="Stephan W."/>
            <person name="Strausberg R.L."/>
            <person name="Strempel S."/>
            <person name="Sturgill D."/>
            <person name="Sutton G."/>
            <person name="Sutton G.G."/>
            <person name="Tao W."/>
            <person name="Teichmann S."/>
            <person name="Tobari Y.N."/>
            <person name="Tomimura Y."/>
            <person name="Tsolas J.M."/>
            <person name="Valente V.L."/>
            <person name="Venter E."/>
            <person name="Venter J.C."/>
            <person name="Vicario S."/>
            <person name="Vieira F.G."/>
            <person name="Vilella A.J."/>
            <person name="Villasante A."/>
            <person name="Walenz B."/>
            <person name="Wang J."/>
            <person name="Wasserman M."/>
            <person name="Watts T."/>
            <person name="Wilson D."/>
            <person name="Wilson R.K."/>
            <person name="Wing R.A."/>
            <person name="Wolfner M.F."/>
            <person name="Wong A."/>
            <person name="Wong G.K."/>
            <person name="Wu C.I."/>
            <person name="Wu G."/>
            <person name="Yamamoto D."/>
            <person name="Yang H.P."/>
            <person name="Yang S.P."/>
            <person name="Yorke J.A."/>
            <person name="Yoshida K."/>
            <person name="Zdobnov E."/>
            <person name="Zhang P."/>
            <person name="Zhang Y."/>
            <person name="Zimin A.V."/>
            <person name="Baldwin J."/>
            <person name="Abdouelleil A."/>
            <person name="Abdulkadir J."/>
            <person name="Abebe A."/>
            <person name="Abera B."/>
            <person name="Abreu J."/>
            <person name="Acer S.C."/>
            <person name="Aftuck L."/>
            <person name="Alexander A."/>
            <person name="An P."/>
            <person name="Anderson E."/>
            <person name="Anderson S."/>
            <person name="Arachi H."/>
            <person name="Azer M."/>
            <person name="Bachantsang P."/>
            <person name="Barry A."/>
            <person name="Bayul T."/>
            <person name="Berlin A."/>
            <person name="Bessette D."/>
            <person name="Bloom T."/>
            <person name="Blye J."/>
            <person name="Boguslavskiy L."/>
            <person name="Bonnet C."/>
            <person name="Boukhgalter B."/>
            <person name="Bourzgui I."/>
            <person name="Brown A."/>
            <person name="Cahill P."/>
            <person name="Channer S."/>
            <person name="Cheshatsang Y."/>
            <person name="Chuda L."/>
            <person name="Citroen M."/>
            <person name="Collymore A."/>
            <person name="Cooke P."/>
            <person name="Costello M."/>
            <person name="D'Aco K."/>
            <person name="Daza R."/>
            <person name="De Haan G."/>
            <person name="DeGray S."/>
            <person name="DeMaso C."/>
            <person name="Dhargay N."/>
            <person name="Dooley K."/>
            <person name="Dooley E."/>
            <person name="Doricent M."/>
            <person name="Dorje P."/>
            <person name="Dorjee K."/>
            <person name="Dupes A."/>
            <person name="Elong R."/>
            <person name="Falk J."/>
            <person name="Farina A."/>
            <person name="Faro S."/>
            <person name="Ferguson D."/>
            <person name="Fisher S."/>
            <person name="Foley C.D."/>
            <person name="Franke A."/>
            <person name="Friedrich D."/>
            <person name="Gadbois L."/>
            <person name="Gearin G."/>
            <person name="Gearin C.R."/>
            <person name="Giannoukos G."/>
            <person name="Goode T."/>
            <person name="Graham J."/>
            <person name="Grandbois E."/>
            <person name="Grewal S."/>
            <person name="Gyaltsen K."/>
            <person name="Hafez N."/>
            <person name="Hagos B."/>
            <person name="Hall J."/>
            <person name="Henson C."/>
            <person name="Hollinger A."/>
            <person name="Honan T."/>
            <person name="Huard M.D."/>
            <person name="Hughes L."/>
            <person name="Hurhula B."/>
            <person name="Husby M.E."/>
            <person name="Kamat A."/>
            <person name="Kanga B."/>
            <person name="Kashin S."/>
            <person name="Khazanovich D."/>
            <person name="Kisner P."/>
            <person name="Lance K."/>
            <person name="Lara M."/>
            <person name="Lee W."/>
            <person name="Lennon N."/>
            <person name="Letendre F."/>
            <person name="LeVine R."/>
            <person name="Lipovsky A."/>
            <person name="Liu X."/>
            <person name="Liu J."/>
            <person name="Liu S."/>
            <person name="Lokyitsang T."/>
            <person name="Lokyitsang Y."/>
            <person name="Lubonja R."/>
            <person name="Lui A."/>
            <person name="MacDonald P."/>
            <person name="Magnisalis V."/>
            <person name="Maru K."/>
            <person name="Matthews C."/>
            <person name="McCusker W."/>
            <person name="McDonough S."/>
            <person name="Mehta T."/>
            <person name="Meldrim J."/>
            <person name="Meneus L."/>
            <person name="Mihai O."/>
            <person name="Mihalev A."/>
            <person name="Mihova T."/>
            <person name="Mittelman R."/>
            <person name="Mlenga V."/>
            <person name="Montmayeur A."/>
            <person name="Mulrain L."/>
            <person name="Navidi A."/>
            <person name="Naylor J."/>
            <person name="Negash T."/>
            <person name="Nguyen T."/>
            <person name="Nguyen N."/>
            <person name="Nicol R."/>
            <person name="Norbu C."/>
            <person name="Norbu N."/>
            <person name="Novod N."/>
            <person name="O'Neill B."/>
            <person name="Osman S."/>
            <person name="Markiewicz E."/>
            <person name="Oyono O.L."/>
            <person name="Patti C."/>
            <person name="Phunkhang P."/>
            <person name="Pierre F."/>
            <person name="Priest M."/>
            <person name="Raghuraman S."/>
            <person name="Rege F."/>
            <person name="Reyes R."/>
            <person name="Rise C."/>
            <person name="Rogov P."/>
            <person name="Ross K."/>
            <person name="Ryan E."/>
            <person name="Settipalli S."/>
            <person name="Shea T."/>
            <person name="Sherpa N."/>
            <person name="Shi L."/>
            <person name="Shih D."/>
            <person name="Sparrow T."/>
            <person name="Spaulding J."/>
            <person name="Stalker J."/>
            <person name="Stange-Thomann N."/>
            <person name="Stavropoulos S."/>
            <person name="Stone C."/>
            <person name="Strader C."/>
            <person name="Tesfaye S."/>
            <person name="Thomson T."/>
            <person name="Thoulutsang Y."/>
            <person name="Thoulutsang D."/>
            <person name="Topham K."/>
            <person name="Topping I."/>
            <person name="Tsamla T."/>
            <person name="Vassiliev H."/>
            <person name="Vo A."/>
            <person name="Wangchuk T."/>
            <person name="Wangdi T."/>
            <person name="Weiand M."/>
            <person name="Wilkinson J."/>
            <person name="Wilson A."/>
            <person name="Yadav S."/>
            <person name="Young G."/>
            <person name="Yu Q."/>
            <person name="Zembek L."/>
            <person name="Zhong D."/>
            <person name="Zimmer A."/>
            <person name="Zwirko Z."/>
            <person name="Jaffe D.B."/>
            <person name="Alvarez P."/>
            <person name="Brockman W."/>
            <person name="Butler J."/>
            <person name="Chin C."/>
            <person name="Gnerre S."/>
            <person name="Grabherr M."/>
            <person name="Kleber M."/>
            <person name="Mauceli E."/>
            <person name="MacCallum I."/>
        </authorList>
    </citation>
    <scope>NUCLEOTIDE SEQUENCE [LARGE SCALE GENOMIC DNA]</scope>
    <source>
        <strain evidence="3">Tucson 15287-2541.00</strain>
    </source>
</reference>
<gene>
    <name evidence="2" type="primary">Dgri\GH24506</name>
    <name evidence="2" type="ORF">Dgri_GH24506</name>
</gene>
<dbReference type="InterPro" id="IPR001353">
    <property type="entry name" value="Proteasome_sua/b"/>
</dbReference>
<keyword evidence="3" id="KW-1185">Reference proteome</keyword>
<dbReference type="SUPFAM" id="SSF56235">
    <property type="entry name" value="N-terminal nucleophile aminohydrolases (Ntn hydrolases)"/>
    <property type="match status" value="1"/>
</dbReference>
<dbReference type="EMBL" id="CH916371">
    <property type="protein sequence ID" value="EDV91680.1"/>
    <property type="molecule type" value="Genomic_DNA"/>
</dbReference>
<dbReference type="InParanoid" id="B4JLR9"/>
<keyword evidence="1" id="KW-0647">Proteasome</keyword>
<organism evidence="3">
    <name type="scientific">Drosophila grimshawi</name>
    <name type="common">Hawaiian fruit fly</name>
    <name type="synonym">Idiomyia grimshawi</name>
    <dbReference type="NCBI Taxonomy" id="7222"/>
    <lineage>
        <taxon>Eukaryota</taxon>
        <taxon>Metazoa</taxon>
        <taxon>Ecdysozoa</taxon>
        <taxon>Arthropoda</taxon>
        <taxon>Hexapoda</taxon>
        <taxon>Insecta</taxon>
        <taxon>Pterygota</taxon>
        <taxon>Neoptera</taxon>
        <taxon>Endopterygota</taxon>
        <taxon>Diptera</taxon>
        <taxon>Brachycera</taxon>
        <taxon>Muscomorpha</taxon>
        <taxon>Ephydroidea</taxon>
        <taxon>Drosophilidae</taxon>
        <taxon>Drosophila</taxon>
        <taxon>Hawaiian Drosophila</taxon>
    </lineage>
</organism>
<sequence>MPNRAINLENITSVGVRGAECAVVATQKAQTDQFVVGSTATQMFTISNEIGCVMTGRIGDSRAQVATARYEARLFQTKFNFEMPVNALCDRLADIIQAYTQIGAIRPLACSMILISCNDEVGPCVYKLDPAANYSGYRACATGARMTVAQRYLECNYMNNMCEMKAINLAIRTLKAATPNKLNADGIEIGLLSKTRPTFRTLVPDEVKFHCKYN</sequence>
<dbReference type="STRING" id="7222.B4JLR9"/>
<dbReference type="HOGENOM" id="CLU_035750_4_1_1"/>
<dbReference type="OMA" id="PTLHMTD"/>
<dbReference type="eggNOG" id="KOG0182">
    <property type="taxonomic scope" value="Eukaryota"/>
</dbReference>
<dbReference type="Gene3D" id="3.60.20.10">
    <property type="entry name" value="Glutamine Phosphoribosylpyrophosphate, subunit 1, domain 1"/>
    <property type="match status" value="1"/>
</dbReference>
<evidence type="ECO:0000313" key="2">
    <source>
        <dbReference type="EMBL" id="EDV91680.1"/>
    </source>
</evidence>
<dbReference type="InterPro" id="IPR050115">
    <property type="entry name" value="Proteasome_alpha"/>
</dbReference>
<dbReference type="AlphaFoldDB" id="B4JLR9"/>
<name>B4JLR9_DROGR</name>
<proteinExistence type="predicted"/>
<dbReference type="GO" id="GO:0051603">
    <property type="term" value="P:proteolysis involved in protein catabolic process"/>
    <property type="evidence" value="ECO:0007669"/>
    <property type="project" value="InterPro"/>
</dbReference>
<dbReference type="GO" id="GO:0005839">
    <property type="term" value="C:proteasome core complex"/>
    <property type="evidence" value="ECO:0007669"/>
    <property type="project" value="InterPro"/>
</dbReference>